<name>A0A6V7WVI1_MELEN</name>
<organism evidence="1 2">
    <name type="scientific">Meloidogyne enterolobii</name>
    <name type="common">Root-knot nematode worm</name>
    <name type="synonym">Meloidogyne mayaguensis</name>
    <dbReference type="NCBI Taxonomy" id="390850"/>
    <lineage>
        <taxon>Eukaryota</taxon>
        <taxon>Metazoa</taxon>
        <taxon>Ecdysozoa</taxon>
        <taxon>Nematoda</taxon>
        <taxon>Chromadorea</taxon>
        <taxon>Rhabditida</taxon>
        <taxon>Tylenchina</taxon>
        <taxon>Tylenchomorpha</taxon>
        <taxon>Tylenchoidea</taxon>
        <taxon>Meloidogynidae</taxon>
        <taxon>Meloidogyninae</taxon>
        <taxon>Meloidogyne</taxon>
    </lineage>
</organism>
<dbReference type="Proteomes" id="UP000580250">
    <property type="component" value="Unassembled WGS sequence"/>
</dbReference>
<dbReference type="AlphaFoldDB" id="A0A6V7WVI1"/>
<protein>
    <submittedName>
        <fullName evidence="1">Uncharacterized protein</fullName>
    </submittedName>
</protein>
<accession>A0A6V7WVI1</accession>
<dbReference type="EMBL" id="CAJEWN010000850">
    <property type="protein sequence ID" value="CAD2191031.1"/>
    <property type="molecule type" value="Genomic_DNA"/>
</dbReference>
<comment type="caution">
    <text evidence="1">The sequence shown here is derived from an EMBL/GenBank/DDBJ whole genome shotgun (WGS) entry which is preliminary data.</text>
</comment>
<evidence type="ECO:0000313" key="1">
    <source>
        <dbReference type="EMBL" id="CAD2191031.1"/>
    </source>
</evidence>
<sequence>MLLPVLMDSMMTVAPEKLGKDVYNEYVLPCIGCEEWCRDLYNYSCDYSCQTKKYPWFQDVHTGGSYDIRDYNFKTPYYPL</sequence>
<evidence type="ECO:0000313" key="2">
    <source>
        <dbReference type="Proteomes" id="UP000580250"/>
    </source>
</evidence>
<reference evidence="1 2" key="1">
    <citation type="submission" date="2020-08" db="EMBL/GenBank/DDBJ databases">
        <authorList>
            <person name="Koutsovoulos G."/>
            <person name="Danchin GJ E."/>
        </authorList>
    </citation>
    <scope>NUCLEOTIDE SEQUENCE [LARGE SCALE GENOMIC DNA]</scope>
</reference>
<gene>
    <name evidence="1" type="ORF">MENT_LOCUS43856</name>
</gene>
<proteinExistence type="predicted"/>